<dbReference type="PANTHER" id="PTHR32463:SF0">
    <property type="entry name" value="L-FUCOSE KINASE"/>
    <property type="match status" value="1"/>
</dbReference>
<dbReference type="GO" id="GO:0005524">
    <property type="term" value="F:ATP binding"/>
    <property type="evidence" value="ECO:0007669"/>
    <property type="project" value="UniProtKB-KW"/>
</dbReference>
<dbReference type="InterPro" id="IPR006204">
    <property type="entry name" value="GHMP_kinase_N_dom"/>
</dbReference>
<dbReference type="SUPFAM" id="SSF54211">
    <property type="entry name" value="Ribosomal protein S5 domain 2-like"/>
    <property type="match status" value="1"/>
</dbReference>
<protein>
    <recommendedName>
        <fullName evidence="5">GHMP kinase N-terminal domain-containing protein</fullName>
    </recommendedName>
</protein>
<evidence type="ECO:0000256" key="4">
    <source>
        <dbReference type="ARBA" id="ARBA00022840"/>
    </source>
</evidence>
<dbReference type="Proteomes" id="UP001432322">
    <property type="component" value="Unassembled WGS sequence"/>
</dbReference>
<dbReference type="EMBL" id="BTSY01000002">
    <property type="protein sequence ID" value="GMT13073.1"/>
    <property type="molecule type" value="Genomic_DNA"/>
</dbReference>
<keyword evidence="7" id="KW-1185">Reference proteome</keyword>
<evidence type="ECO:0000256" key="3">
    <source>
        <dbReference type="ARBA" id="ARBA00022777"/>
    </source>
</evidence>
<dbReference type="Gene3D" id="3.30.230.120">
    <property type="match status" value="1"/>
</dbReference>
<dbReference type="GO" id="GO:0050201">
    <property type="term" value="F:fucokinase activity"/>
    <property type="evidence" value="ECO:0007669"/>
    <property type="project" value="TreeGrafter"/>
</dbReference>
<dbReference type="SUPFAM" id="SSF55060">
    <property type="entry name" value="GHMP Kinase, C-terminal domain"/>
    <property type="match status" value="1"/>
</dbReference>
<evidence type="ECO:0000259" key="5">
    <source>
        <dbReference type="Pfam" id="PF00288"/>
    </source>
</evidence>
<keyword evidence="3" id="KW-0418">Kinase</keyword>
<dbReference type="Pfam" id="PF00288">
    <property type="entry name" value="GHMP_kinases_N"/>
    <property type="match status" value="1"/>
</dbReference>
<dbReference type="AlphaFoldDB" id="A0AAV5V3W9"/>
<dbReference type="GO" id="GO:0042352">
    <property type="term" value="P:GDP-L-fucose salvage"/>
    <property type="evidence" value="ECO:0007669"/>
    <property type="project" value="TreeGrafter"/>
</dbReference>
<gene>
    <name evidence="6" type="ORF">PFISCL1PPCAC_4370</name>
</gene>
<accession>A0AAV5V3W9</accession>
<comment type="caution">
    <text evidence="6">The sequence shown here is derived from an EMBL/GenBank/DDBJ whole genome shotgun (WGS) entry which is preliminary data.</text>
</comment>
<dbReference type="InterPro" id="IPR052203">
    <property type="entry name" value="GHMP_Kinase-Related"/>
</dbReference>
<dbReference type="InterPro" id="IPR036554">
    <property type="entry name" value="GHMP_kinase_C_sf"/>
</dbReference>
<organism evidence="6 7">
    <name type="scientific">Pristionchus fissidentatus</name>
    <dbReference type="NCBI Taxonomy" id="1538716"/>
    <lineage>
        <taxon>Eukaryota</taxon>
        <taxon>Metazoa</taxon>
        <taxon>Ecdysozoa</taxon>
        <taxon>Nematoda</taxon>
        <taxon>Chromadorea</taxon>
        <taxon>Rhabditida</taxon>
        <taxon>Rhabditina</taxon>
        <taxon>Diplogasteromorpha</taxon>
        <taxon>Diplogasteroidea</taxon>
        <taxon>Neodiplogasteridae</taxon>
        <taxon>Pristionchus</taxon>
    </lineage>
</organism>
<evidence type="ECO:0000256" key="1">
    <source>
        <dbReference type="ARBA" id="ARBA00022679"/>
    </source>
</evidence>
<feature type="non-terminal residue" evidence="6">
    <location>
        <position position="1"/>
    </location>
</feature>
<evidence type="ECO:0000256" key="2">
    <source>
        <dbReference type="ARBA" id="ARBA00022741"/>
    </source>
</evidence>
<keyword evidence="4" id="KW-0067">ATP-binding</keyword>
<name>A0AAV5V3W9_9BILA</name>
<proteinExistence type="predicted"/>
<evidence type="ECO:0000313" key="7">
    <source>
        <dbReference type="Proteomes" id="UP001432322"/>
    </source>
</evidence>
<evidence type="ECO:0000313" key="6">
    <source>
        <dbReference type="EMBL" id="GMT13073.1"/>
    </source>
</evidence>
<feature type="domain" description="GHMP kinase N-terminal" evidence="5">
    <location>
        <begin position="258"/>
        <end position="331"/>
    </location>
</feature>
<dbReference type="InterPro" id="IPR020568">
    <property type="entry name" value="Ribosomal_Su5_D2-typ_SF"/>
</dbReference>
<keyword evidence="2" id="KW-0547">Nucleotide-binding</keyword>
<sequence>PIVPLLRSILAPREPEALQTLLDSLLEVCSSPSIDMAVLLATVSEALWIWAGGRGGLRCGPAANAHFALHFKMLESREKSVEGVTALIHELKTGSWLTTPQSIVRAARHFEAAAQVCTRRRVMEACSKHLTSPPVRVSASDASPLPTRVRVSLPARIDLFGGWLDTPPITLDTPAGVLNMAVLIDEMRPLACSISILSHQEGVLVVLEDSSTLILDSATVWNRHDKPSMQGALLCACLVACGVVSSESRPISQFLQSKGVKGVGMQIRLESTLAHGSGLGSSSILAAACILALWEVTGEKRDDERLIHLVLYMEQLLTTGGGWQDQVGGVYPGLKLARFRSETQTVSVQPITVSDQLEKSINDRLVLVYTGQPRLAKNLLQEVVRSWLTREGDKCSALREMSEEINRADEWINGDALPVAHIAQYYRVKKRLATGCEPEGVSRIIEALSTVSSLCWLVGAGGGGYLCVLLNEGYGSEQAQASIDRAGMSNLRVQRVRLCHDTAEVEREFE</sequence>
<keyword evidence="1" id="KW-0808">Transferase</keyword>
<reference evidence="6" key="1">
    <citation type="submission" date="2023-10" db="EMBL/GenBank/DDBJ databases">
        <title>Genome assembly of Pristionchus species.</title>
        <authorList>
            <person name="Yoshida K."/>
            <person name="Sommer R.J."/>
        </authorList>
    </citation>
    <scope>NUCLEOTIDE SEQUENCE</scope>
    <source>
        <strain evidence="6">RS5133</strain>
    </source>
</reference>
<dbReference type="PANTHER" id="PTHR32463">
    <property type="entry name" value="L-FUCOSE KINASE"/>
    <property type="match status" value="1"/>
</dbReference>